<dbReference type="InterPro" id="IPR026268">
    <property type="entry name" value="RseC"/>
</dbReference>
<keyword evidence="1" id="KW-0812">Transmembrane</keyword>
<dbReference type="AlphaFoldDB" id="A0AAV2VXW0"/>
<sequence>MMTALATVVASHPSKSGFRIQLSCEQQTSCSSCSSQKSCGTGVVSKAFGNKAHAWYLESQKALIPGQVVEIGLPEKQLLQSAALIYLSPIAFLFIGAALGHFWLQPLLGAGELAVIGMSVLFAWIGTLCAKHWIGKLEQESEEKVSLIRVLGKPLTGIGTFQDSGKP</sequence>
<reference evidence="2 3" key="1">
    <citation type="journal article" date="2013" name="ISME J.">
        <title>Comparative genomics of pathogenic lineages of Vibrio nigripulchritudo identifies virulence-associated traits.</title>
        <authorList>
            <person name="Goudenege D."/>
            <person name="Labreuche Y."/>
            <person name="Krin E."/>
            <person name="Ansquer D."/>
            <person name="Mangenot S."/>
            <person name="Calteau A."/>
            <person name="Medigue C."/>
            <person name="Mazel D."/>
            <person name="Polz M.F."/>
            <person name="Le Roux F."/>
        </authorList>
    </citation>
    <scope>NUCLEOTIDE SEQUENCE [LARGE SCALE GENOMIC DNA]</scope>
    <source>
        <strain evidence="2 3">SOn1</strain>
    </source>
</reference>
<feature type="transmembrane region" description="Helical" evidence="1">
    <location>
        <begin position="110"/>
        <end position="130"/>
    </location>
</feature>
<keyword evidence="1" id="KW-1133">Transmembrane helix</keyword>
<comment type="caution">
    <text evidence="2">The sequence shown here is derived from an EMBL/GenBank/DDBJ whole genome shotgun (WGS) entry which is preliminary data.</text>
</comment>
<dbReference type="EMBL" id="CAOF01000175">
    <property type="protein sequence ID" value="CCO49208.1"/>
    <property type="molecule type" value="Genomic_DNA"/>
</dbReference>
<organism evidence="2 3">
    <name type="scientific">Vibrio nigripulchritudo SOn1</name>
    <dbReference type="NCBI Taxonomy" id="1238450"/>
    <lineage>
        <taxon>Bacteria</taxon>
        <taxon>Pseudomonadati</taxon>
        <taxon>Pseudomonadota</taxon>
        <taxon>Gammaproteobacteria</taxon>
        <taxon>Vibrionales</taxon>
        <taxon>Vibrionaceae</taxon>
        <taxon>Vibrio</taxon>
    </lineage>
</organism>
<dbReference type="PANTHER" id="PTHR35867">
    <property type="entry name" value="PROTEIN RSEC"/>
    <property type="match status" value="1"/>
</dbReference>
<evidence type="ECO:0000256" key="1">
    <source>
        <dbReference type="SAM" id="Phobius"/>
    </source>
</evidence>
<gene>
    <name evidence="2" type="ORF">VIBNISOn1_80028</name>
</gene>
<dbReference type="InterPro" id="IPR007359">
    <property type="entry name" value="SigmaE_reg_RseC_MucC"/>
</dbReference>
<dbReference type="Proteomes" id="UP000018211">
    <property type="component" value="Unassembled WGS sequence"/>
</dbReference>
<feature type="transmembrane region" description="Helical" evidence="1">
    <location>
        <begin position="83"/>
        <end position="104"/>
    </location>
</feature>
<dbReference type="PIRSF" id="PIRSF004923">
    <property type="entry name" value="RseC"/>
    <property type="match status" value="1"/>
</dbReference>
<dbReference type="RefSeq" id="WP_022613413.1">
    <property type="nucleotide sequence ID" value="NZ_LK391965.1"/>
</dbReference>
<protein>
    <submittedName>
        <fullName evidence="2">Positive regulator of sigma(E),RseC/MucC</fullName>
    </submittedName>
</protein>
<name>A0AAV2VXW0_9VIBR</name>
<proteinExistence type="predicted"/>
<dbReference type="PANTHER" id="PTHR35867:SF1">
    <property type="entry name" value="PROTEIN RSEC"/>
    <property type="match status" value="1"/>
</dbReference>
<keyword evidence="1" id="KW-0472">Membrane</keyword>
<evidence type="ECO:0000313" key="2">
    <source>
        <dbReference type="EMBL" id="CCO49208.1"/>
    </source>
</evidence>
<accession>A0AAV2VXW0</accession>
<evidence type="ECO:0000313" key="3">
    <source>
        <dbReference type="Proteomes" id="UP000018211"/>
    </source>
</evidence>
<dbReference type="Pfam" id="PF04246">
    <property type="entry name" value="RseC_MucC"/>
    <property type="match status" value="1"/>
</dbReference>